<dbReference type="PANTHER" id="PTHR46481">
    <property type="entry name" value="ZINC FINGER BED DOMAIN-CONTAINING PROTEIN 4"/>
    <property type="match status" value="1"/>
</dbReference>
<dbReference type="SUPFAM" id="SSF53098">
    <property type="entry name" value="Ribonuclease H-like"/>
    <property type="match status" value="1"/>
</dbReference>
<organism evidence="1 2">
    <name type="scientific">Prunus dulcis</name>
    <name type="common">Almond</name>
    <name type="synonym">Amygdalus dulcis</name>
    <dbReference type="NCBI Taxonomy" id="3755"/>
    <lineage>
        <taxon>Eukaryota</taxon>
        <taxon>Viridiplantae</taxon>
        <taxon>Streptophyta</taxon>
        <taxon>Embryophyta</taxon>
        <taxon>Tracheophyta</taxon>
        <taxon>Spermatophyta</taxon>
        <taxon>Magnoliopsida</taxon>
        <taxon>eudicotyledons</taxon>
        <taxon>Gunneridae</taxon>
        <taxon>Pentapetalae</taxon>
        <taxon>rosids</taxon>
        <taxon>fabids</taxon>
        <taxon>Rosales</taxon>
        <taxon>Rosaceae</taxon>
        <taxon>Amygdaloideae</taxon>
        <taxon>Amygdaleae</taxon>
        <taxon>Prunus</taxon>
    </lineage>
</organism>
<dbReference type="InterPro" id="IPR012337">
    <property type="entry name" value="RNaseH-like_sf"/>
</dbReference>
<gene>
    <name evidence="1" type="ORF">L3X38_005019</name>
</gene>
<comment type="caution">
    <text evidence="1">The sequence shown here is derived from an EMBL/GenBank/DDBJ whole genome shotgun (WGS) entry which is preliminary data.</text>
</comment>
<evidence type="ECO:0000313" key="2">
    <source>
        <dbReference type="Proteomes" id="UP001054821"/>
    </source>
</evidence>
<dbReference type="SUPFAM" id="SSF140996">
    <property type="entry name" value="Hermes dimerisation domain"/>
    <property type="match status" value="1"/>
</dbReference>
<dbReference type="AlphaFoldDB" id="A0AAD5F3U4"/>
<accession>A0AAD5F3U4</accession>
<dbReference type="Proteomes" id="UP001054821">
    <property type="component" value="Chromosome 1"/>
</dbReference>
<protein>
    <submittedName>
        <fullName evidence="1">Uncharacterized protein</fullName>
    </submittedName>
</protein>
<reference evidence="1 2" key="1">
    <citation type="journal article" date="2022" name="G3 (Bethesda)">
        <title>Whole-genome sequence and methylome profiling of the almond [Prunus dulcis (Mill.) D.A. Webb] cultivar 'Nonpareil'.</title>
        <authorList>
            <person name="D'Amico-Willman K.M."/>
            <person name="Ouma W.Z."/>
            <person name="Meulia T."/>
            <person name="Sideli G.M."/>
            <person name="Gradziel T.M."/>
            <person name="Fresnedo-Ramirez J."/>
        </authorList>
    </citation>
    <scope>NUCLEOTIDE SEQUENCE [LARGE SCALE GENOMIC DNA]</scope>
    <source>
        <strain evidence="1">Clone GOH B32 T37-40</strain>
    </source>
</reference>
<proteinExistence type="predicted"/>
<name>A0AAD5F3U4_PRUDU</name>
<dbReference type="InterPro" id="IPR052035">
    <property type="entry name" value="ZnF_BED_domain_contain"/>
</dbReference>
<dbReference type="PANTHER" id="PTHR46481:SF8">
    <property type="entry name" value="ZINC FINGER BED DOMAIN-CONTAINING PROTEIN RICESLEEPER 1-LIKE"/>
    <property type="match status" value="1"/>
</dbReference>
<sequence length="169" mass="19749">MIIRDELPFSHVEGIGFREFFKEAQRRFDLPSRTIIGIISTVRGACLEMEKVDTKTMIPLDVCTRWNSTYMMSESALKLQKGFEMMEEVDTNFLGYFEEYEVHGKEKKKRVGPPILLDWDNTKEIDAMMNVDDVVMCQIATMIKRKFDKYWGNVNNINKLFFAAIILDP</sequence>
<evidence type="ECO:0000313" key="1">
    <source>
        <dbReference type="EMBL" id="KAI5352128.1"/>
    </source>
</evidence>
<dbReference type="EMBL" id="JAJFAZ020000001">
    <property type="protein sequence ID" value="KAI5352128.1"/>
    <property type="molecule type" value="Genomic_DNA"/>
</dbReference>
<keyword evidence="2" id="KW-1185">Reference proteome</keyword>